<evidence type="ECO:0000313" key="2">
    <source>
        <dbReference type="Proteomes" id="UP001328733"/>
    </source>
</evidence>
<reference evidence="1 2" key="1">
    <citation type="submission" date="2024-01" db="EMBL/GenBank/DDBJ databases">
        <title>Genomic insights into the taxonomy and metabolism of the cyanobacterium Pannus brasiliensis CCIBt3594.</title>
        <authorList>
            <person name="Machado M."/>
            <person name="Botero N.B."/>
            <person name="Andreote A.P.D."/>
            <person name="Feitosa A.M.T."/>
            <person name="Popin R."/>
            <person name="Sivonen K."/>
            <person name="Fiore M.F."/>
        </authorList>
    </citation>
    <scope>NUCLEOTIDE SEQUENCE [LARGE SCALE GENOMIC DNA]</scope>
    <source>
        <strain evidence="1 2">CCIBt3594</strain>
    </source>
</reference>
<dbReference type="EMBL" id="JBAFSM010000027">
    <property type="protein sequence ID" value="MEG3438393.1"/>
    <property type="molecule type" value="Genomic_DNA"/>
</dbReference>
<organism evidence="1 2">
    <name type="scientific">Pannus brasiliensis CCIBt3594</name>
    <dbReference type="NCBI Taxonomy" id="1427578"/>
    <lineage>
        <taxon>Bacteria</taxon>
        <taxon>Bacillati</taxon>
        <taxon>Cyanobacteriota</taxon>
        <taxon>Cyanophyceae</taxon>
        <taxon>Oscillatoriophycideae</taxon>
        <taxon>Chroococcales</taxon>
        <taxon>Microcystaceae</taxon>
        <taxon>Pannus</taxon>
    </lineage>
</organism>
<sequence>MSDRRVILYHKHPSSARTLFLRVNGTVCLFDGLPEHAGGAESSEEIDSEIDRSIVSPAERRFGLPEGSLEIEREFLAAIETEKTPIPTYLARFTGIDPPAGSIEGEFISITQARTLPATELRLLQLAYDFIME</sequence>
<evidence type="ECO:0000313" key="1">
    <source>
        <dbReference type="EMBL" id="MEG3438393.1"/>
    </source>
</evidence>
<keyword evidence="2" id="KW-1185">Reference proteome</keyword>
<accession>A0AAW9QXC8</accession>
<dbReference type="Proteomes" id="UP001328733">
    <property type="component" value="Unassembled WGS sequence"/>
</dbReference>
<dbReference type="RefSeq" id="WP_332865873.1">
    <property type="nucleotide sequence ID" value="NZ_JBAFSM010000027.1"/>
</dbReference>
<name>A0AAW9QXC8_9CHRO</name>
<gene>
    <name evidence="1" type="ORF">V0288_14780</name>
</gene>
<comment type="caution">
    <text evidence="1">The sequence shown here is derived from an EMBL/GenBank/DDBJ whole genome shotgun (WGS) entry which is preliminary data.</text>
</comment>
<proteinExistence type="predicted"/>
<dbReference type="AlphaFoldDB" id="A0AAW9QXC8"/>
<protein>
    <recommendedName>
        <fullName evidence="3">NUDIX hydrolase</fullName>
    </recommendedName>
</protein>
<evidence type="ECO:0008006" key="3">
    <source>
        <dbReference type="Google" id="ProtNLM"/>
    </source>
</evidence>